<keyword evidence="7" id="KW-0479">Metal-binding</keyword>
<evidence type="ECO:0000256" key="9">
    <source>
        <dbReference type="ARBA" id="ARBA00023002"/>
    </source>
</evidence>
<dbReference type="GO" id="GO:0019676">
    <property type="term" value="P:ammonia assimilation cycle"/>
    <property type="evidence" value="ECO:0007669"/>
    <property type="project" value="TreeGrafter"/>
</dbReference>
<dbReference type="InterPro" id="IPR029055">
    <property type="entry name" value="Ntn_hydrolases_N"/>
</dbReference>
<organism evidence="17 18">
    <name type="scientific">Rhipicephalus sanguineus</name>
    <name type="common">Brown dog tick</name>
    <name type="synonym">Ixodes sanguineus</name>
    <dbReference type="NCBI Taxonomy" id="34632"/>
    <lineage>
        <taxon>Eukaryota</taxon>
        <taxon>Metazoa</taxon>
        <taxon>Ecdysozoa</taxon>
        <taxon>Arthropoda</taxon>
        <taxon>Chelicerata</taxon>
        <taxon>Arachnida</taxon>
        <taxon>Acari</taxon>
        <taxon>Parasitiformes</taxon>
        <taxon>Ixodida</taxon>
        <taxon>Ixodoidea</taxon>
        <taxon>Ixodidae</taxon>
        <taxon>Rhipicephalinae</taxon>
        <taxon>Rhipicephalus</taxon>
        <taxon>Rhipicephalus</taxon>
    </lineage>
</organism>
<keyword evidence="18" id="KW-1185">Reference proteome</keyword>
<keyword evidence="5" id="KW-0285">Flavoprotein</keyword>
<dbReference type="GO" id="GO:0016040">
    <property type="term" value="F:glutamate synthase (NADH) activity"/>
    <property type="evidence" value="ECO:0007669"/>
    <property type="project" value="TreeGrafter"/>
</dbReference>
<comment type="pathway">
    <text evidence="14">Amino-acid biosynthesis; L-glutamate biosynthesis via GLT pathway; L-glutamate from 2-oxoglutarate and L-glutamine (ferredoxin route): step 1/1.</text>
</comment>
<evidence type="ECO:0000313" key="18">
    <source>
        <dbReference type="Proteomes" id="UP000821837"/>
    </source>
</evidence>
<dbReference type="PANTHER" id="PTHR11938:SF133">
    <property type="entry name" value="GLUTAMATE SYNTHASE (NADH)"/>
    <property type="match status" value="1"/>
</dbReference>
<keyword evidence="4" id="KW-0028">Amino-acid biosynthesis</keyword>
<evidence type="ECO:0000256" key="7">
    <source>
        <dbReference type="ARBA" id="ARBA00022723"/>
    </source>
</evidence>
<gene>
    <name evidence="17" type="ORF">HPB52_024636</name>
</gene>
<dbReference type="EMBL" id="JABSTV010001557">
    <property type="protein sequence ID" value="KAH7932396.1"/>
    <property type="molecule type" value="Genomic_DNA"/>
</dbReference>
<dbReference type="InterPro" id="IPR050711">
    <property type="entry name" value="ET-N_metabolism_enzyme"/>
</dbReference>
<evidence type="ECO:0000256" key="1">
    <source>
        <dbReference type="ARBA" id="ARBA00001917"/>
    </source>
</evidence>
<accession>A0A9D4PB06</accession>
<dbReference type="PANTHER" id="PTHR11938">
    <property type="entry name" value="FAD NADPH DEHYDROGENASE/OXIDOREDUCTASE"/>
    <property type="match status" value="1"/>
</dbReference>
<evidence type="ECO:0000313" key="17">
    <source>
        <dbReference type="EMBL" id="KAH7932396.1"/>
    </source>
</evidence>
<evidence type="ECO:0000256" key="4">
    <source>
        <dbReference type="ARBA" id="ARBA00022605"/>
    </source>
</evidence>
<dbReference type="Gene3D" id="3.60.20.10">
    <property type="entry name" value="Glutamine Phosphoribosylpyrophosphate, subunit 1, domain 1"/>
    <property type="match status" value="1"/>
</dbReference>
<dbReference type="SUPFAM" id="SSF56235">
    <property type="entry name" value="N-terminal nucleophile aminohydrolases (Ntn hydrolases)"/>
    <property type="match status" value="1"/>
</dbReference>
<keyword evidence="13" id="KW-0003">3Fe-4S</keyword>
<evidence type="ECO:0000256" key="12">
    <source>
        <dbReference type="ARBA" id="ARBA00023164"/>
    </source>
</evidence>
<evidence type="ECO:0000256" key="14">
    <source>
        <dbReference type="ARBA" id="ARBA00037928"/>
    </source>
</evidence>
<evidence type="ECO:0000256" key="5">
    <source>
        <dbReference type="ARBA" id="ARBA00022630"/>
    </source>
</evidence>
<reference evidence="17" key="2">
    <citation type="submission" date="2021-09" db="EMBL/GenBank/DDBJ databases">
        <authorList>
            <person name="Jia N."/>
            <person name="Wang J."/>
            <person name="Shi W."/>
            <person name="Du L."/>
            <person name="Sun Y."/>
            <person name="Zhan W."/>
            <person name="Jiang J."/>
            <person name="Wang Q."/>
            <person name="Zhang B."/>
            <person name="Ji P."/>
            <person name="Sakyi L.B."/>
            <person name="Cui X."/>
            <person name="Yuan T."/>
            <person name="Jiang B."/>
            <person name="Yang W."/>
            <person name="Lam T.T.-Y."/>
            <person name="Chang Q."/>
            <person name="Ding S."/>
            <person name="Wang X."/>
            <person name="Zhu J."/>
            <person name="Ruan X."/>
            <person name="Zhao L."/>
            <person name="Wei J."/>
            <person name="Que T."/>
            <person name="Du C."/>
            <person name="Cheng J."/>
            <person name="Dai P."/>
            <person name="Han X."/>
            <person name="Huang E."/>
            <person name="Gao Y."/>
            <person name="Liu J."/>
            <person name="Shao H."/>
            <person name="Ye R."/>
            <person name="Li L."/>
            <person name="Wei W."/>
            <person name="Wang X."/>
            <person name="Wang C."/>
            <person name="Huo Q."/>
            <person name="Li W."/>
            <person name="Guo W."/>
            <person name="Chen H."/>
            <person name="Chen S."/>
            <person name="Zhou L."/>
            <person name="Zhou L."/>
            <person name="Ni X."/>
            <person name="Tian J."/>
            <person name="Zhou Y."/>
            <person name="Sheng Y."/>
            <person name="Liu T."/>
            <person name="Pan Y."/>
            <person name="Xia L."/>
            <person name="Li J."/>
            <person name="Zhao F."/>
            <person name="Cao W."/>
        </authorList>
    </citation>
    <scope>NUCLEOTIDE SEQUENCE</scope>
    <source>
        <strain evidence="17">Rsan-2018</strain>
        <tissue evidence="17">Larvae</tissue>
    </source>
</reference>
<proteinExistence type="inferred from homology"/>
<dbReference type="GO" id="GO:0006537">
    <property type="term" value="P:glutamate biosynthetic process"/>
    <property type="evidence" value="ECO:0007669"/>
    <property type="project" value="UniProtKB-KW"/>
</dbReference>
<dbReference type="InterPro" id="IPR017932">
    <property type="entry name" value="GATase_2_dom"/>
</dbReference>
<comment type="similarity">
    <text evidence="3">Belongs to the glutamate synthase family.</text>
</comment>
<evidence type="ECO:0000256" key="2">
    <source>
        <dbReference type="ARBA" id="ARBA00001927"/>
    </source>
</evidence>
<evidence type="ECO:0000256" key="13">
    <source>
        <dbReference type="ARBA" id="ARBA00023291"/>
    </source>
</evidence>
<evidence type="ECO:0000256" key="15">
    <source>
        <dbReference type="ARBA" id="ARBA00039085"/>
    </source>
</evidence>
<keyword evidence="11" id="KW-0411">Iron-sulfur</keyword>
<comment type="cofactor">
    <cofactor evidence="2">
        <name>[3Fe-4S] cluster</name>
        <dbReference type="ChEBI" id="CHEBI:21137"/>
    </cofactor>
</comment>
<feature type="domain" description="Glutamine amidotransferase type-2" evidence="16">
    <location>
        <begin position="8"/>
        <end position="103"/>
    </location>
</feature>
<dbReference type="AlphaFoldDB" id="A0A9D4PB06"/>
<dbReference type="GO" id="GO:0046872">
    <property type="term" value="F:metal ion binding"/>
    <property type="evidence" value="ECO:0007669"/>
    <property type="project" value="UniProtKB-KW"/>
</dbReference>
<dbReference type="VEuPathDB" id="VectorBase:RSAN_056816"/>
<keyword evidence="12" id="KW-0314">Glutamate biosynthesis</keyword>
<evidence type="ECO:0000256" key="3">
    <source>
        <dbReference type="ARBA" id="ARBA00009716"/>
    </source>
</evidence>
<evidence type="ECO:0000256" key="8">
    <source>
        <dbReference type="ARBA" id="ARBA00022962"/>
    </source>
</evidence>
<name>A0A9D4PB06_RHISA</name>
<dbReference type="GO" id="GO:0051538">
    <property type="term" value="F:3 iron, 4 sulfur cluster binding"/>
    <property type="evidence" value="ECO:0007669"/>
    <property type="project" value="UniProtKB-KW"/>
</dbReference>
<evidence type="ECO:0000259" key="16">
    <source>
        <dbReference type="Pfam" id="PF00310"/>
    </source>
</evidence>
<dbReference type="EC" id="1.4.7.1" evidence="15"/>
<reference evidence="17" key="1">
    <citation type="journal article" date="2020" name="Cell">
        <title>Large-Scale Comparative Analyses of Tick Genomes Elucidate Their Genetic Diversity and Vector Capacities.</title>
        <authorList>
            <consortium name="Tick Genome and Microbiome Consortium (TIGMIC)"/>
            <person name="Jia N."/>
            <person name="Wang J."/>
            <person name="Shi W."/>
            <person name="Du L."/>
            <person name="Sun Y."/>
            <person name="Zhan W."/>
            <person name="Jiang J.F."/>
            <person name="Wang Q."/>
            <person name="Zhang B."/>
            <person name="Ji P."/>
            <person name="Bell-Sakyi L."/>
            <person name="Cui X.M."/>
            <person name="Yuan T.T."/>
            <person name="Jiang B.G."/>
            <person name="Yang W.F."/>
            <person name="Lam T.T."/>
            <person name="Chang Q.C."/>
            <person name="Ding S.J."/>
            <person name="Wang X.J."/>
            <person name="Zhu J.G."/>
            <person name="Ruan X.D."/>
            <person name="Zhao L."/>
            <person name="Wei J.T."/>
            <person name="Ye R.Z."/>
            <person name="Que T.C."/>
            <person name="Du C.H."/>
            <person name="Zhou Y.H."/>
            <person name="Cheng J.X."/>
            <person name="Dai P.F."/>
            <person name="Guo W.B."/>
            <person name="Han X.H."/>
            <person name="Huang E.J."/>
            <person name="Li L.F."/>
            <person name="Wei W."/>
            <person name="Gao Y.C."/>
            <person name="Liu J.Z."/>
            <person name="Shao H.Z."/>
            <person name="Wang X."/>
            <person name="Wang C.C."/>
            <person name="Yang T.C."/>
            <person name="Huo Q.B."/>
            <person name="Li W."/>
            <person name="Chen H.Y."/>
            <person name="Chen S.E."/>
            <person name="Zhou L.G."/>
            <person name="Ni X.B."/>
            <person name="Tian J.H."/>
            <person name="Sheng Y."/>
            <person name="Liu T."/>
            <person name="Pan Y.S."/>
            <person name="Xia L.Y."/>
            <person name="Li J."/>
            <person name="Zhao F."/>
            <person name="Cao W.C."/>
        </authorList>
    </citation>
    <scope>NUCLEOTIDE SEQUENCE</scope>
    <source>
        <strain evidence="17">Rsan-2018</strain>
    </source>
</reference>
<evidence type="ECO:0000256" key="11">
    <source>
        <dbReference type="ARBA" id="ARBA00023014"/>
    </source>
</evidence>
<comment type="caution">
    <text evidence="17">The sequence shown here is derived from an EMBL/GenBank/DDBJ whole genome shotgun (WGS) entry which is preliminary data.</text>
</comment>
<dbReference type="Proteomes" id="UP000821837">
    <property type="component" value="Unassembled WGS sequence"/>
</dbReference>
<protein>
    <recommendedName>
        <fullName evidence="15">glutamate synthase (ferredoxin)</fullName>
        <ecNumber evidence="15">1.4.7.1</ecNumber>
    </recommendedName>
</protein>
<evidence type="ECO:0000256" key="10">
    <source>
        <dbReference type="ARBA" id="ARBA00023004"/>
    </source>
</evidence>
<dbReference type="Pfam" id="PF00310">
    <property type="entry name" value="GATase_2"/>
    <property type="match status" value="1"/>
</dbReference>
<evidence type="ECO:0000256" key="6">
    <source>
        <dbReference type="ARBA" id="ARBA00022643"/>
    </source>
</evidence>
<keyword evidence="9" id="KW-0560">Oxidoreductase</keyword>
<keyword evidence="8" id="KW-0315">Glutamine amidotransferase</keyword>
<sequence>MLTGLVPHLIQDAETMSRRMEHRGACACDNNTGDGAGVMMAVPTSSTARGSGTPASQNMLGGAEHSAAPCCHYATGVCFLEQMTAPEAERRFEEEALANNLKVHLIVSIMVLMS</sequence>
<keyword evidence="10" id="KW-0408">Iron</keyword>
<comment type="cofactor">
    <cofactor evidence="1">
        <name>FMN</name>
        <dbReference type="ChEBI" id="CHEBI:58210"/>
    </cofactor>
</comment>
<keyword evidence="6" id="KW-0288">FMN</keyword>
<dbReference type="GO" id="GO:0016041">
    <property type="term" value="F:glutamate synthase (ferredoxin) activity"/>
    <property type="evidence" value="ECO:0007669"/>
    <property type="project" value="UniProtKB-EC"/>
</dbReference>